<dbReference type="Pfam" id="PF02801">
    <property type="entry name" value="Ketoacyl-synt_C"/>
    <property type="match status" value="1"/>
</dbReference>
<dbReference type="Proteomes" id="UP000583101">
    <property type="component" value="Unassembled WGS sequence"/>
</dbReference>
<dbReference type="PROSITE" id="PS50075">
    <property type="entry name" value="CARRIER"/>
    <property type="match status" value="2"/>
</dbReference>
<protein>
    <submittedName>
        <fullName evidence="10 11">Amino acid adenylation domain-containing protein</fullName>
    </submittedName>
</protein>
<dbReference type="InterPro" id="IPR001242">
    <property type="entry name" value="Condensation_dom"/>
</dbReference>
<reference evidence="10 13" key="3">
    <citation type="submission" date="2020-08" db="EMBL/GenBank/DDBJ databases">
        <title>Genomic Encyclopedia of Type Strains, Phase IV (KMG-IV): sequencing the most valuable type-strain genomes for metagenomic binning, comparative biology and taxonomic classification.</title>
        <authorList>
            <person name="Goeker M."/>
        </authorList>
    </citation>
    <scope>NUCLEOTIDE SEQUENCE [LARGE SCALE GENOMIC DNA]</scope>
    <source>
        <strain evidence="10 13">DSM 100995</strain>
    </source>
</reference>
<evidence type="ECO:0000256" key="3">
    <source>
        <dbReference type="ARBA" id="ARBA00022553"/>
    </source>
</evidence>
<dbReference type="InterPro" id="IPR016039">
    <property type="entry name" value="Thiolase-like"/>
</dbReference>
<dbReference type="Gene3D" id="1.10.1200.10">
    <property type="entry name" value="ACP-like"/>
    <property type="match status" value="2"/>
</dbReference>
<feature type="domain" description="Carrier" evidence="8">
    <location>
        <begin position="906"/>
        <end position="984"/>
    </location>
</feature>
<dbReference type="Gene3D" id="3.30.559.10">
    <property type="entry name" value="Chloramphenicol acetyltransferase-like domain"/>
    <property type="match status" value="2"/>
</dbReference>
<comment type="similarity">
    <text evidence="6">In the C-terminal section; belongs to the NRP synthetase family.</text>
</comment>
<dbReference type="Pfam" id="PF00501">
    <property type="entry name" value="AMP-binding"/>
    <property type="match status" value="1"/>
</dbReference>
<keyword evidence="3" id="KW-0597">Phosphoprotein</keyword>
<evidence type="ECO:0000256" key="6">
    <source>
        <dbReference type="ARBA" id="ARBA00029443"/>
    </source>
</evidence>
<evidence type="ECO:0000313" key="12">
    <source>
        <dbReference type="Proteomes" id="UP000297248"/>
    </source>
</evidence>
<dbReference type="InterPro" id="IPR014031">
    <property type="entry name" value="Ketoacyl_synth_C"/>
</dbReference>
<comment type="function">
    <text evidence="7">Involved in production of the polyketide antibiotic thailandamide.</text>
</comment>
<evidence type="ECO:0000256" key="4">
    <source>
        <dbReference type="ARBA" id="ARBA00022679"/>
    </source>
</evidence>
<dbReference type="InterPro" id="IPR014043">
    <property type="entry name" value="Acyl_transferase_dom"/>
</dbReference>
<dbReference type="CDD" id="cd05930">
    <property type="entry name" value="A_NRPS"/>
    <property type="match status" value="1"/>
</dbReference>
<dbReference type="InterPro" id="IPR050091">
    <property type="entry name" value="PKS_NRPS_Biosynth_Enz"/>
</dbReference>
<dbReference type="Pfam" id="PF00109">
    <property type="entry name" value="ketoacyl-synt"/>
    <property type="match status" value="1"/>
</dbReference>
<evidence type="ECO:0000313" key="11">
    <source>
        <dbReference type="EMBL" id="TEW67641.1"/>
    </source>
</evidence>
<dbReference type="PROSITE" id="PS00606">
    <property type="entry name" value="KS3_1"/>
    <property type="match status" value="1"/>
</dbReference>
<dbReference type="Pfam" id="PF13193">
    <property type="entry name" value="AMP-binding_C"/>
    <property type="match status" value="1"/>
</dbReference>
<dbReference type="SMART" id="SM01294">
    <property type="entry name" value="PKS_PP_betabranch"/>
    <property type="match status" value="1"/>
</dbReference>
<dbReference type="InterPro" id="IPR036736">
    <property type="entry name" value="ACP-like_sf"/>
</dbReference>
<keyword evidence="2" id="KW-0596">Phosphopantetheine</keyword>
<dbReference type="Gene3D" id="3.30.300.30">
    <property type="match status" value="1"/>
</dbReference>
<evidence type="ECO:0000259" key="9">
    <source>
        <dbReference type="PROSITE" id="PS52004"/>
    </source>
</evidence>
<dbReference type="InterPro" id="IPR020806">
    <property type="entry name" value="PKS_PP-bd"/>
</dbReference>
<dbReference type="SUPFAM" id="SSF52151">
    <property type="entry name" value="FabD/lysophospholipase-like"/>
    <property type="match status" value="1"/>
</dbReference>
<dbReference type="Pfam" id="PF00202">
    <property type="entry name" value="Aminotran_3"/>
    <property type="match status" value="1"/>
</dbReference>
<dbReference type="SMART" id="SM00825">
    <property type="entry name" value="PKS_KS"/>
    <property type="match status" value="1"/>
</dbReference>
<dbReference type="Gene3D" id="2.30.38.10">
    <property type="entry name" value="Luciferase, Domain 3"/>
    <property type="match status" value="1"/>
</dbReference>
<dbReference type="Gene3D" id="3.40.366.10">
    <property type="entry name" value="Malonyl-Coenzyme A Acyl Carrier Protein, domain 2"/>
    <property type="match status" value="1"/>
</dbReference>
<evidence type="ECO:0000256" key="5">
    <source>
        <dbReference type="ARBA" id="ARBA00022898"/>
    </source>
</evidence>
<dbReference type="GO" id="GO:0004312">
    <property type="term" value="F:fatty acid synthase activity"/>
    <property type="evidence" value="ECO:0007669"/>
    <property type="project" value="TreeGrafter"/>
</dbReference>
<dbReference type="Pfam" id="PF16197">
    <property type="entry name" value="KAsynt_C_assoc"/>
    <property type="match status" value="1"/>
</dbReference>
<organism evidence="11 12">
    <name type="scientific">Mucilaginibacter phyllosphaerae</name>
    <dbReference type="NCBI Taxonomy" id="1812349"/>
    <lineage>
        <taxon>Bacteria</taxon>
        <taxon>Pseudomonadati</taxon>
        <taxon>Bacteroidota</taxon>
        <taxon>Sphingobacteriia</taxon>
        <taxon>Sphingobacteriales</taxon>
        <taxon>Sphingobacteriaceae</taxon>
        <taxon>Mucilaginibacter</taxon>
    </lineage>
</organism>
<dbReference type="InterPro" id="IPR015422">
    <property type="entry name" value="PyrdxlP-dep_Trfase_small"/>
</dbReference>
<dbReference type="SUPFAM" id="SSF52777">
    <property type="entry name" value="CoA-dependent acyltransferases"/>
    <property type="match status" value="4"/>
</dbReference>
<dbReference type="InterPro" id="IPR025110">
    <property type="entry name" value="AMP-bd_C"/>
</dbReference>
<dbReference type="SUPFAM" id="SSF55048">
    <property type="entry name" value="Probable ACP-binding domain of malonyl-CoA ACP transacylase"/>
    <property type="match status" value="1"/>
</dbReference>
<dbReference type="Gene3D" id="3.90.1150.10">
    <property type="entry name" value="Aspartate Aminotransferase, domain 1"/>
    <property type="match status" value="1"/>
</dbReference>
<dbReference type="InterPro" id="IPR005814">
    <property type="entry name" value="Aminotrans_3"/>
</dbReference>
<dbReference type="InterPro" id="IPR001227">
    <property type="entry name" value="Ac_transferase_dom_sf"/>
</dbReference>
<dbReference type="RefSeq" id="WP_134335678.1">
    <property type="nucleotide sequence ID" value="NZ_BMCZ01000004.1"/>
</dbReference>
<evidence type="ECO:0000313" key="10">
    <source>
        <dbReference type="EMBL" id="MBB3968723.1"/>
    </source>
</evidence>
<dbReference type="PROSITE" id="PS00455">
    <property type="entry name" value="AMP_BINDING"/>
    <property type="match status" value="1"/>
</dbReference>
<dbReference type="Gene3D" id="3.30.559.30">
    <property type="entry name" value="Nonribosomal peptide synthetase, condensation domain"/>
    <property type="match status" value="2"/>
</dbReference>
<dbReference type="PROSITE" id="PS00012">
    <property type="entry name" value="PHOSPHOPANTETHEINE"/>
    <property type="match status" value="1"/>
</dbReference>
<dbReference type="NCBIfam" id="TIGR01733">
    <property type="entry name" value="AA-adenyl-dom"/>
    <property type="match status" value="1"/>
</dbReference>
<dbReference type="PANTHER" id="PTHR43775">
    <property type="entry name" value="FATTY ACID SYNTHASE"/>
    <property type="match status" value="1"/>
</dbReference>
<dbReference type="Gene3D" id="3.40.50.980">
    <property type="match status" value="2"/>
</dbReference>
<dbReference type="GO" id="GO:0006633">
    <property type="term" value="P:fatty acid biosynthetic process"/>
    <property type="evidence" value="ECO:0007669"/>
    <property type="project" value="InterPro"/>
</dbReference>
<dbReference type="InterPro" id="IPR020845">
    <property type="entry name" value="AMP-binding_CS"/>
</dbReference>
<dbReference type="Proteomes" id="UP000297248">
    <property type="component" value="Unassembled WGS sequence"/>
</dbReference>
<sequence length="3024" mass="334495">MMMKQGSPELIAVIGAGCRFPGAENLEQFWHVLSNGKDLISKDFSHRWQVNEPATQWAGLLNNIYGFDASFFNISELEAQSIDPQHRIYYEAVWQALENAFLTKNHLDNRSVGVFTGISTSDHALNLNVKENITVYSGTGNAGSIASNRLSYLMNWKGPSIAVDTACSSSLVAIHLACQSLINGECETAVAGGTNALLRPELTQIFTEAKMLAADGRCKTFDASADGYVRGEGAGAVVLKRFADALRDGDRVLAVIKGSAVNQDGFTNGLTAPNVKSQEDLIRVACKKAGIEPGGLQYVELHGTGTLLGDPVEAKALGKVLKEGRKAHEKCAVGSVKTNFGHLEAAAGIAGFIKTLLCIVHKAIPPSLHFNTPNPHISFDDLPIMVQTQLKDWDTAERIAGVSGFGFGGTNCHIILASRPDTVDAPYIPDTDHLTLFLSAKSESALKDIIAQYKTLLSSKTSADVARICCITNTGRTQFTYRAAFHGAGNPELLTCMTDLPVDFQAAKARKSNALKMVFMFTGQGSQYPQMGAGLYKTHAVFKTVIDECEELLAKHLDVKLTRILYDDEQHLLTQTRYAQPAIVAVELAVAALLQSYGIVPDLVMGHSLGEYTAACVAGAITRADVLKLVAKRGTLMQNLEQGAMIELHVKEDQLKALLTGRHHIEIAAYNGPEHFVLAGGKNEIEEFIAVVKENDIEVKKLPVSSGFHTCLMDPVLDEFEAFCSSVESSPLNTPLLSTCSMMMFLKGNTISANHWRQHTRKPVLYHQCLKLLAGQKITHALEIGPKPILATLAQLTAETTGIAFLPTLHSKDAGAGMFYDTLCQLFLDGYGINQAAPAGLKHNFLTLPNYPFQRKEFRLDAPLENYPAVNGNTYAHKAPVLTTAQQDIETYIEKLMPVINTPSSEMLQKTADQVRGTIARLLRVKTTQVQLQDSFLEMGADSLVLVSAVRQIESDFKVELKVRQFFEELSTIESLVSYLLVNSPVLQAKPEENIEHVDQSLPHTATRENQSSLDLIISRQLDLMEQQIALLKGNPSHIIQPATGVSAYKPLVKQAVNAADQNQKAVLPSWGVKQKSKSSLSEAQQNHLDELIIRYNQRTSKSKEYAAKHRKHLADNRASAGFRFSTKEMLYPVVSNKAKGAYLWDIDGNQYIDISMGFGVHLFGHDPDFIREAVHQQIDNFSGLGPQSSLSGETAELVAKITGMERVMFANSGTEAVMIAMRLARASRKKEKIVMFKNSYHGHFDGSLGEPGFDTGHTTMPVAPGILPGMVQDIILLEYGAAESLQYIQDNYNELAAVIVEPVQSRKPELQPADFLITLRRITAEQQVILIIDEMITGFRASSSGAQGWFGIKADIGTYGKIVGGGMPVGIVAGKAAIMDGVDGGQWQYGDQSFPEADTTFFAGTFCKHPVTLAASKAVLQKIDVAGPDLYRDLNQKTQRLVFRLNQYFKQVEAPFKVNHFGSLFRFEFTGNQDLFFYHLLENGIYIWEGRNCFLSTEHSEEDLDSIYKAVKKSIEALASSGFLSLKEKAIRQIPLTQAQEQLWRLAQLSETGNAAYTIPTTIELAGQVDVELLQHCFDVVVSRHQALRAFVDAGGSCLNIVDEINAKISIIQVKSEPELDKQISEELTTPFALTDGPLFRCVLYKLDNKYRLLFLIHHIIADGFSVQIILDELFKIYQDQGETAFLPEPKKLDFWADWQSTIRQSAEWIGEREYWRTQFENIRPVNLPIYRSRPLQTRFAGGSYKRTFAPAIWEAVSKFSKQHAVTPFMVLLSAFGAWVKRVSESHDFFVGIPSSGRNFNDEGPLVAYCTHLLPIRFFPDAEDGDFAHILAQTKNSLLNAFQHPNFPFSAMLQECNGSQNLHSPVEVTFNLDRIQSSFDLPDMAFKTINPPIRFSKFDLSLNMTEDAGELTASMDFNAELFDEEEVKCFMDQYEALLSAAIQLPQTPVRELPLQSVKEEAKVLSLFRDYDKASTRALLFTDLFKASVTGFPHYPAVKDLELTYTYQQLDYLSTKMALQIAAEFNCTSPRVALWFPRSSQMLVAMLAVMKAGGSFIPIENYPEQRIIEILKIAECRFMLTTEAKVTQSFITQFNGSISYLSFDVPEKLPHLKVDLPAVIETDTAYLLFTSGSTGVPKAVAVAHGALANYVHGIMQVLPMPAKGHYAQISTFSADLGYTMIFPSLAKGGCLHIIDPELTLDAYGIKQYFTANPIDCLKIVPSHLKALLNTQQPEQILPAKLLVLGGESCDMAFAARLKELAPDCSIFNHYGPTETTIGILVGEFKADNAETGTLTLDTVLPNNEVYVLDKDLKPVTRGSAGQLYIGGKNLSDGYIGNAELTSKLFIPNPFDDLPNAKLYNTGDKVRLLPNGKLQWIARNDLQVKIRGYRIEPGEIEKKIAAYPDVSQAVVLPIDSENPSLAAYVTGKPGLNADILTTYLTGLLPVHMVPAHWVFLDRFPITANGKLDKGALPLPVAKASDETKKAPLTDTETAISNIWKSVLRIPELSVNDNYFSIGGDSIQIIQIASRIKEAGFNCKPADIFKNPTIAQLSQNLALTNRTDLPAQKITGKVPMTPVQQRFFKHFEQWSDHWNMSLLLDLDQSITPEIVKGALEQLMAHHDMLRTHYKFAENEWAQSCEAENKYSFTLAVIDTDGPVDYLAKQQGIIRNEQASVNIGHEPIRLTWFAAKDKNAQLLVIVHHLLVDGVSLRILLSDLQALIQQAISGRPFVLQAKTNSYAEWAQEIIAFSRSPLLKQEREYWYTMSEIPAVAWPFPVNGSGSNNVADERMIKFTLDRHQTQQLLTATSGSRSASIQNILLAALTLTITSYSEDGILLVQLEGHGRESFFTNLDVTRTVGWFTSHYPVFLATGAQTVSDALNDISGQINGVPNKGFSANVIEYMGQETMALPHPDVSFNYIGQLDAVLPEDGLIRINQYKCMNERAPESPRLHKLELEALILNGELEVNWHYSSEQHTKQQITDLADSMKSYLLEFLATGAPLDVSLVALEKEELTDLYSNLTANK</sequence>
<dbReference type="CDD" id="cd00833">
    <property type="entry name" value="PKS"/>
    <property type="match status" value="1"/>
</dbReference>
<evidence type="ECO:0000313" key="13">
    <source>
        <dbReference type="Proteomes" id="UP000583101"/>
    </source>
</evidence>
<evidence type="ECO:0000256" key="7">
    <source>
        <dbReference type="ARBA" id="ARBA00054155"/>
    </source>
</evidence>
<dbReference type="EMBL" id="JACIEG010000002">
    <property type="protein sequence ID" value="MBB3968723.1"/>
    <property type="molecule type" value="Genomic_DNA"/>
</dbReference>
<dbReference type="InterPro" id="IPR014030">
    <property type="entry name" value="Ketoacyl_synth_N"/>
</dbReference>
<dbReference type="SMART" id="SM00823">
    <property type="entry name" value="PKS_PP"/>
    <property type="match status" value="1"/>
</dbReference>
<comment type="caution">
    <text evidence="11">The sequence shown here is derived from an EMBL/GenBank/DDBJ whole genome shotgun (WGS) entry which is preliminary data.</text>
</comment>
<dbReference type="PANTHER" id="PTHR43775:SF37">
    <property type="entry name" value="SI:DKEY-61P9.11"/>
    <property type="match status" value="1"/>
</dbReference>
<dbReference type="PROSITE" id="PS52004">
    <property type="entry name" value="KS3_2"/>
    <property type="match status" value="1"/>
</dbReference>
<dbReference type="InterPro" id="IPR010071">
    <property type="entry name" value="AA_adenyl_dom"/>
</dbReference>
<dbReference type="CDD" id="cd00610">
    <property type="entry name" value="OAT_like"/>
    <property type="match status" value="1"/>
</dbReference>
<dbReference type="InterPro" id="IPR006162">
    <property type="entry name" value="Ppantetheine_attach_site"/>
</dbReference>
<dbReference type="CDD" id="cd19531">
    <property type="entry name" value="LCL_NRPS-like"/>
    <property type="match status" value="1"/>
</dbReference>
<keyword evidence="5" id="KW-0663">Pyridoxal phosphate</keyword>
<reference evidence="11 12" key="1">
    <citation type="journal article" date="2016" name="Int. J. Syst. Evol. Microbiol.">
        <title>Proposal of Mucilaginibacter phyllosphaerae sp. nov. isolated from the phyllosphere of Galium album.</title>
        <authorList>
            <person name="Aydogan E.L."/>
            <person name="Busse H.J."/>
            <person name="Moser G."/>
            <person name="Muller C."/>
            <person name="Kampfer P."/>
            <person name="Glaeser S.P."/>
        </authorList>
    </citation>
    <scope>NUCLEOTIDE SEQUENCE [LARGE SCALE GENOMIC DNA]</scope>
    <source>
        <strain evidence="11 12">PP-F2FG21</strain>
    </source>
</reference>
<dbReference type="Pfam" id="PF00698">
    <property type="entry name" value="Acyl_transf_1"/>
    <property type="match status" value="1"/>
</dbReference>
<evidence type="ECO:0000256" key="1">
    <source>
        <dbReference type="ARBA" id="ARBA00001957"/>
    </source>
</evidence>
<evidence type="ECO:0000256" key="2">
    <source>
        <dbReference type="ARBA" id="ARBA00022450"/>
    </source>
</evidence>
<comment type="cofactor">
    <cofactor evidence="1">
        <name>pantetheine 4'-phosphate</name>
        <dbReference type="ChEBI" id="CHEBI:47942"/>
    </cofactor>
</comment>
<feature type="domain" description="Carrier" evidence="8">
    <location>
        <begin position="2485"/>
        <end position="2559"/>
    </location>
</feature>
<dbReference type="GO" id="GO:0030170">
    <property type="term" value="F:pyridoxal phosphate binding"/>
    <property type="evidence" value="ECO:0007669"/>
    <property type="project" value="InterPro"/>
</dbReference>
<dbReference type="InterPro" id="IPR023213">
    <property type="entry name" value="CAT-like_dom_sf"/>
</dbReference>
<dbReference type="InterPro" id="IPR009081">
    <property type="entry name" value="PP-bd_ACP"/>
</dbReference>
<dbReference type="InterPro" id="IPR018201">
    <property type="entry name" value="Ketoacyl_synth_AS"/>
</dbReference>
<dbReference type="InterPro" id="IPR020841">
    <property type="entry name" value="PKS_Beta-ketoAc_synthase_dom"/>
</dbReference>
<dbReference type="OrthoDB" id="9778690at2"/>
<dbReference type="Pfam" id="PF00668">
    <property type="entry name" value="Condensation"/>
    <property type="match status" value="2"/>
</dbReference>
<keyword evidence="4" id="KW-0808">Transferase</keyword>
<dbReference type="InterPro" id="IPR016035">
    <property type="entry name" value="Acyl_Trfase/lysoPLipase"/>
</dbReference>
<reference evidence="11" key="2">
    <citation type="submission" date="2019-03" db="EMBL/GenBank/DDBJ databases">
        <authorList>
            <person name="Yan Y.-Q."/>
            <person name="Du Z.-J."/>
        </authorList>
    </citation>
    <scope>NUCLEOTIDE SEQUENCE</scope>
    <source>
        <strain evidence="11">PP-F2FG21</strain>
    </source>
</reference>
<dbReference type="GO" id="GO:0008483">
    <property type="term" value="F:transaminase activity"/>
    <property type="evidence" value="ECO:0007669"/>
    <property type="project" value="InterPro"/>
</dbReference>
<dbReference type="InterPro" id="IPR015424">
    <property type="entry name" value="PyrdxlP-dep_Trfase"/>
</dbReference>
<dbReference type="GO" id="GO:0004315">
    <property type="term" value="F:3-oxoacyl-[acyl-carrier-protein] synthase activity"/>
    <property type="evidence" value="ECO:0007669"/>
    <property type="project" value="InterPro"/>
</dbReference>
<dbReference type="SMART" id="SM00827">
    <property type="entry name" value="PKS_AT"/>
    <property type="match status" value="1"/>
</dbReference>
<dbReference type="Gene3D" id="3.40.640.10">
    <property type="entry name" value="Type I PLP-dependent aspartate aminotransferase-like (Major domain)"/>
    <property type="match status" value="1"/>
</dbReference>
<dbReference type="FunFam" id="3.40.47.10:FF:000019">
    <property type="entry name" value="Polyketide synthase type I"/>
    <property type="match status" value="1"/>
</dbReference>
<proteinExistence type="inferred from homology"/>
<evidence type="ECO:0000259" key="8">
    <source>
        <dbReference type="PROSITE" id="PS50075"/>
    </source>
</evidence>
<dbReference type="InterPro" id="IPR045851">
    <property type="entry name" value="AMP-bd_C_sf"/>
</dbReference>
<name>A0A4Y8AHK2_9SPHI</name>
<dbReference type="InterPro" id="IPR015421">
    <property type="entry name" value="PyrdxlP-dep_Trfase_major"/>
</dbReference>
<dbReference type="SUPFAM" id="SSF56801">
    <property type="entry name" value="Acetyl-CoA synthetase-like"/>
    <property type="match status" value="1"/>
</dbReference>
<gene>
    <name evidence="11" type="ORF">E2R65_06530</name>
    <name evidence="10" type="ORF">GGR35_001315</name>
</gene>
<dbReference type="InterPro" id="IPR032821">
    <property type="entry name" value="PKS_assoc"/>
</dbReference>
<keyword evidence="13" id="KW-1185">Reference proteome</keyword>
<dbReference type="Pfam" id="PF00550">
    <property type="entry name" value="PP-binding"/>
    <property type="match status" value="2"/>
</dbReference>
<dbReference type="SUPFAM" id="SSF53383">
    <property type="entry name" value="PLP-dependent transferases"/>
    <property type="match status" value="1"/>
</dbReference>
<dbReference type="Gene3D" id="3.40.47.10">
    <property type="match status" value="1"/>
</dbReference>
<dbReference type="SUPFAM" id="SSF47336">
    <property type="entry name" value="ACP-like"/>
    <property type="match status" value="2"/>
</dbReference>
<dbReference type="SUPFAM" id="SSF53901">
    <property type="entry name" value="Thiolase-like"/>
    <property type="match status" value="1"/>
</dbReference>
<dbReference type="InterPro" id="IPR000873">
    <property type="entry name" value="AMP-dep_synth/lig_dom"/>
</dbReference>
<dbReference type="InterPro" id="IPR016036">
    <property type="entry name" value="Malonyl_transacylase_ACP-bd"/>
</dbReference>
<feature type="domain" description="Ketosynthase family 3 (KS3)" evidence="9">
    <location>
        <begin position="8"/>
        <end position="418"/>
    </location>
</feature>
<dbReference type="EMBL" id="SNQG01000002">
    <property type="protein sequence ID" value="TEW67641.1"/>
    <property type="molecule type" value="Genomic_DNA"/>
</dbReference>
<dbReference type="GO" id="GO:0031177">
    <property type="term" value="F:phosphopantetheine binding"/>
    <property type="evidence" value="ECO:0007669"/>
    <property type="project" value="InterPro"/>
</dbReference>
<dbReference type="Gene3D" id="3.30.70.3290">
    <property type="match status" value="1"/>
</dbReference>
<accession>A0A4Y8AHK2</accession>